<dbReference type="Pfam" id="PF03422">
    <property type="entry name" value="CBM_6"/>
    <property type="match status" value="1"/>
</dbReference>
<keyword evidence="14" id="KW-1185">Reference proteome</keyword>
<comment type="similarity">
    <text evidence="2">Belongs to the glycosyl hydrolase 81 family.</text>
</comment>
<dbReference type="Gene3D" id="2.60.120.260">
    <property type="entry name" value="Galactose-binding domain-like"/>
    <property type="match status" value="1"/>
</dbReference>
<evidence type="ECO:0000313" key="13">
    <source>
        <dbReference type="EMBL" id="GAA3157901.1"/>
    </source>
</evidence>
<keyword evidence="4 11" id="KW-0732">Signal</keyword>
<evidence type="ECO:0000256" key="10">
    <source>
        <dbReference type="SAM" id="MobiDB-lite"/>
    </source>
</evidence>
<evidence type="ECO:0000256" key="4">
    <source>
        <dbReference type="ARBA" id="ARBA00022729"/>
    </source>
</evidence>
<dbReference type="Gene3D" id="2.70.98.30">
    <property type="entry name" value="Golgi alpha-mannosidase II, domain 4"/>
    <property type="match status" value="1"/>
</dbReference>
<name>A0ABP6NVI5_9ACTN</name>
<feature type="chain" id="PRO_5047402520" description="glucan endo-1,3-beta-D-glucosidase" evidence="11">
    <location>
        <begin position="29"/>
        <end position="943"/>
    </location>
</feature>
<evidence type="ECO:0000313" key="14">
    <source>
        <dbReference type="Proteomes" id="UP001500320"/>
    </source>
</evidence>
<gene>
    <name evidence="13" type="ORF">GCM10010466_55820</name>
</gene>
<evidence type="ECO:0000256" key="2">
    <source>
        <dbReference type="ARBA" id="ARBA00010730"/>
    </source>
</evidence>
<dbReference type="InterPro" id="IPR005200">
    <property type="entry name" value="Endo-beta-glucanase"/>
</dbReference>
<comment type="catalytic activity">
    <reaction evidence="1">
        <text>Hydrolysis of (1-&gt;3)-beta-D-glucosidic linkages in (1-&gt;3)-beta-D-glucans.</text>
        <dbReference type="EC" id="3.2.1.39"/>
    </reaction>
</comment>
<dbReference type="InterPro" id="IPR005084">
    <property type="entry name" value="CBM6"/>
</dbReference>
<comment type="caution">
    <text evidence="13">The sequence shown here is derived from an EMBL/GenBank/DDBJ whole genome shotgun (WGS) entry which is preliminary data.</text>
</comment>
<dbReference type="SMART" id="SM00606">
    <property type="entry name" value="CBD_IV"/>
    <property type="match status" value="1"/>
</dbReference>
<organism evidence="13 14">
    <name type="scientific">Planomonospora alba</name>
    <dbReference type="NCBI Taxonomy" id="161354"/>
    <lineage>
        <taxon>Bacteria</taxon>
        <taxon>Bacillati</taxon>
        <taxon>Actinomycetota</taxon>
        <taxon>Actinomycetes</taxon>
        <taxon>Streptosporangiales</taxon>
        <taxon>Streptosporangiaceae</taxon>
        <taxon>Planomonospora</taxon>
    </lineage>
</organism>
<feature type="compositionally biased region" description="Gly residues" evidence="10">
    <location>
        <begin position="754"/>
        <end position="764"/>
    </location>
</feature>
<keyword evidence="8" id="KW-0961">Cell wall biogenesis/degradation</keyword>
<dbReference type="PROSITE" id="PS52008">
    <property type="entry name" value="GH81"/>
    <property type="match status" value="1"/>
</dbReference>
<dbReference type="PANTHER" id="PTHR31983:SF0">
    <property type="entry name" value="GLUCAN ENDO-1,3-BETA-D-GLUCOSIDASE 2"/>
    <property type="match status" value="1"/>
</dbReference>
<protein>
    <recommendedName>
        <fullName evidence="3">glucan endo-1,3-beta-D-glucosidase</fullName>
        <ecNumber evidence="3">3.2.1.39</ecNumber>
    </recommendedName>
</protein>
<evidence type="ECO:0000256" key="11">
    <source>
        <dbReference type="SAM" id="SignalP"/>
    </source>
</evidence>
<keyword evidence="9" id="KW-0624">Polysaccharide degradation</keyword>
<evidence type="ECO:0000256" key="1">
    <source>
        <dbReference type="ARBA" id="ARBA00000382"/>
    </source>
</evidence>
<dbReference type="CDD" id="cd04084">
    <property type="entry name" value="CBM6_xylanase-like"/>
    <property type="match status" value="1"/>
</dbReference>
<feature type="signal peptide" evidence="11">
    <location>
        <begin position="1"/>
        <end position="28"/>
    </location>
</feature>
<accession>A0ABP6NVI5</accession>
<dbReference type="EMBL" id="BAAAUT010000057">
    <property type="protein sequence ID" value="GAA3157901.1"/>
    <property type="molecule type" value="Genomic_DNA"/>
</dbReference>
<sequence>MGFPSPLRKVVAAAAVLATAVVTPVALAGPAAAVTVGAGGYAATRPAGTAGPSDSDGAAVTPKVTSRMAGRAVPTNDWWSSLVFQRYAGNPYSENMYAHPLSFHANAKGISVGYPNKPNISSDGRMYEYVHTSDLNVGVSGLNAPKTEVDGWGDWNVTPRWSDGTRTLRTTIAHGSPYVYAEVAGGNALVEFTGSASVWRNDGNVLGVTVNGRDYALFAPSGKNWSLTGTASASAPAAFFSVAVLPSRGALPLFTKYAYSFVTDTKVSWSYDAASARVRATYTASTTAKQGSQTGTLQALYRHQWRNSSDAVTEHRYVSPRGEMRLREGASFTTSAEFNGVLPALPLAPGADKAKLRAAIDAELNAADPYKGAVDTYWTGKALWRIAALIPVANQIGHTAGRDKAIGLVKSRLADWLTAGSGETGRLFAYDSTWKTLIGYPAGYGTDSELNDHHFHYGYYVLAGAMVAQHDPAWVSDSQYGGMLKLLVKDAANYDRSDERFPFLRNFDPYAGHAWASGHAGFGHGNNQESSSESMMFNTAAILFGQATGDTALRDAGIYLYTTEREAIGQYWFDVDGAVFPSSYGHDTAGMVWGAGASYSTWWTANAEEIHGINMLPITGGSLYNGAWKADIKQNISELRASNGGQESEWRDIIWQFLAMADPAAAQSLWQGAEPAPEDGDSRAHANHWITALNAWGTPDHSVTANVPTYAVLSGSAGRTYVAYNVSGSAVTVRFSDGQTLAVPARAMAWRGPAGSGTEPGNGSGPRPTASPTASPTVSPTASPTPEPTATPTSTPKPTVTPTAGGVDARSTIQAEDYQAQSGTVLEDTTDTGGGRNVGYIADGDWLRYDDVRFGSEAARQFKARVASGAEPGISGLVQVRLDSPTAAPIGDFAVANTGGWQSWRTIAANISGVTGTHTVYITFSSGQPAEYVNLNWFTFSSS</sequence>
<evidence type="ECO:0000256" key="3">
    <source>
        <dbReference type="ARBA" id="ARBA00012780"/>
    </source>
</evidence>
<keyword evidence="5" id="KW-0378">Hydrolase</keyword>
<keyword evidence="6" id="KW-0119">Carbohydrate metabolism</keyword>
<dbReference type="InterPro" id="IPR040720">
    <property type="entry name" value="GH81_C"/>
</dbReference>
<dbReference type="PANTHER" id="PTHR31983">
    <property type="entry name" value="ENDO-1,3(4)-BETA-GLUCANASE 1"/>
    <property type="match status" value="1"/>
</dbReference>
<dbReference type="Pfam" id="PF17652">
    <property type="entry name" value="Glyco_hydro81C"/>
    <property type="match status" value="1"/>
</dbReference>
<feature type="region of interest" description="Disordered" evidence="10">
    <location>
        <begin position="750"/>
        <end position="806"/>
    </location>
</feature>
<dbReference type="InterPro" id="IPR008979">
    <property type="entry name" value="Galactose-bd-like_sf"/>
</dbReference>
<evidence type="ECO:0000256" key="8">
    <source>
        <dbReference type="ARBA" id="ARBA00023316"/>
    </source>
</evidence>
<dbReference type="RefSeq" id="WP_344864624.1">
    <property type="nucleotide sequence ID" value="NZ_BAAAUT010000057.1"/>
</dbReference>
<feature type="compositionally biased region" description="Low complexity" evidence="10">
    <location>
        <begin position="766"/>
        <end position="782"/>
    </location>
</feature>
<evidence type="ECO:0000259" key="12">
    <source>
        <dbReference type="PROSITE" id="PS51175"/>
    </source>
</evidence>
<evidence type="ECO:0000256" key="6">
    <source>
        <dbReference type="ARBA" id="ARBA00023277"/>
    </source>
</evidence>
<dbReference type="EC" id="3.2.1.39" evidence="3"/>
<dbReference type="PROSITE" id="PS51175">
    <property type="entry name" value="CBM6"/>
    <property type="match status" value="1"/>
</dbReference>
<proteinExistence type="inferred from homology"/>
<keyword evidence="7" id="KW-0326">Glycosidase</keyword>
<dbReference type="SUPFAM" id="SSF49785">
    <property type="entry name" value="Galactose-binding domain-like"/>
    <property type="match status" value="1"/>
</dbReference>
<evidence type="ECO:0000256" key="9">
    <source>
        <dbReference type="ARBA" id="ARBA00023326"/>
    </source>
</evidence>
<dbReference type="InterPro" id="IPR006584">
    <property type="entry name" value="Cellulose-bd_IV"/>
</dbReference>
<evidence type="ECO:0000256" key="5">
    <source>
        <dbReference type="ARBA" id="ARBA00022801"/>
    </source>
</evidence>
<evidence type="ECO:0000256" key="7">
    <source>
        <dbReference type="ARBA" id="ARBA00023295"/>
    </source>
</evidence>
<reference evidence="14" key="1">
    <citation type="journal article" date="2019" name="Int. J. Syst. Evol. Microbiol.">
        <title>The Global Catalogue of Microorganisms (GCM) 10K type strain sequencing project: providing services to taxonomists for standard genome sequencing and annotation.</title>
        <authorList>
            <consortium name="The Broad Institute Genomics Platform"/>
            <consortium name="The Broad Institute Genome Sequencing Center for Infectious Disease"/>
            <person name="Wu L."/>
            <person name="Ma J."/>
        </authorList>
    </citation>
    <scope>NUCLEOTIDE SEQUENCE [LARGE SCALE GENOMIC DNA]</scope>
    <source>
        <strain evidence="14">JCM 9373</strain>
    </source>
</reference>
<dbReference type="Proteomes" id="UP001500320">
    <property type="component" value="Unassembled WGS sequence"/>
</dbReference>
<feature type="domain" description="CBM6" evidence="12">
    <location>
        <begin position="811"/>
        <end position="941"/>
    </location>
</feature>
<feature type="compositionally biased region" description="Low complexity" evidence="10">
    <location>
        <begin position="790"/>
        <end position="804"/>
    </location>
</feature>